<organism evidence="1">
    <name type="scientific">Anguilla anguilla</name>
    <name type="common">European freshwater eel</name>
    <name type="synonym">Muraena anguilla</name>
    <dbReference type="NCBI Taxonomy" id="7936"/>
    <lineage>
        <taxon>Eukaryota</taxon>
        <taxon>Metazoa</taxon>
        <taxon>Chordata</taxon>
        <taxon>Craniata</taxon>
        <taxon>Vertebrata</taxon>
        <taxon>Euteleostomi</taxon>
        <taxon>Actinopterygii</taxon>
        <taxon>Neopterygii</taxon>
        <taxon>Teleostei</taxon>
        <taxon>Anguilliformes</taxon>
        <taxon>Anguillidae</taxon>
        <taxon>Anguilla</taxon>
    </lineage>
</organism>
<protein>
    <submittedName>
        <fullName evidence="1">Uncharacterized protein</fullName>
    </submittedName>
</protein>
<accession>A0A0E9TYE7</accession>
<sequence>MHTCGLCLYFYVSVCVPKAGQLDFMWLTHIPKKTLLI</sequence>
<reference evidence="1" key="2">
    <citation type="journal article" date="2015" name="Fish Shellfish Immunol.">
        <title>Early steps in the European eel (Anguilla anguilla)-Vibrio vulnificus interaction in the gills: Role of the RtxA13 toxin.</title>
        <authorList>
            <person name="Callol A."/>
            <person name="Pajuelo D."/>
            <person name="Ebbesson L."/>
            <person name="Teles M."/>
            <person name="MacKenzie S."/>
            <person name="Amaro C."/>
        </authorList>
    </citation>
    <scope>NUCLEOTIDE SEQUENCE</scope>
</reference>
<evidence type="ECO:0000313" key="1">
    <source>
        <dbReference type="EMBL" id="JAH58487.1"/>
    </source>
</evidence>
<reference evidence="1" key="1">
    <citation type="submission" date="2014-11" db="EMBL/GenBank/DDBJ databases">
        <authorList>
            <person name="Amaro Gonzalez C."/>
        </authorList>
    </citation>
    <scope>NUCLEOTIDE SEQUENCE</scope>
</reference>
<dbReference type="AlphaFoldDB" id="A0A0E9TYE7"/>
<dbReference type="EMBL" id="GBXM01050090">
    <property type="protein sequence ID" value="JAH58487.1"/>
    <property type="molecule type" value="Transcribed_RNA"/>
</dbReference>
<name>A0A0E9TYE7_ANGAN</name>
<proteinExistence type="predicted"/>